<sequence>MFVNQERPETSPRAKDTRPSLTRGLEVAGIPIPLPLTAHDAQAIRAACRRAPYGKGEATLVDESVRKTWELGRDEFRLANQPDWDAFVVNALLRDLAVRALEMPSSGVRAEPYKLLLYEEGSFFRRHKDSEKAPGMVGTLVVCLPARHDGGDVRLSHAGKSRMFATSRTSAYGLTALAWFSDVTHEITQETQAAEFEGEYTGNEGMPNTLRYHDTAAMIVSREYHYGILDEEDGDGHAIYWSLSRDYKVELSPKPDWDALLGGYGSSVRGLSEFSSVYRKVDSLLGHDDLRESLRGCWSSVEERKFESEESLDLEDPDFVMELITAHSADSGWVQSSLIPKLSDRGTKPLLYALVERLANANRDGALEHAVAITKDLVESAQSKLTLETADFFVPKWDRNRNFTGRQSTDFARCIEHCLQLGLGPQAERLLGASSQDPSLNEGRPSSHPVDVGAVEELLGALASSLPRYGVPPFGCVGDLFATLLRTYVYADAPTPPRRLPGWAHRPRGCGCEDCRDLDRFLGAADENVGRFSVNKEKRQHIEYRLPRYYDKSREIFSCSLDQERKPCTLVVTKVRQGREFEEDAREYRERLERFEQCVRPLRLEYVEQSMGWAPLPRAGDAREPAGLGGRDAARRAR</sequence>
<dbReference type="PANTHER" id="PTHR33099:SF7">
    <property type="entry name" value="MYND-TYPE DOMAIN-CONTAINING PROTEIN"/>
    <property type="match status" value="1"/>
</dbReference>
<name>A0ABY0HLZ3_9PEZI</name>
<dbReference type="PANTHER" id="PTHR33099">
    <property type="entry name" value="FE2OG DIOXYGENASE DOMAIN-CONTAINING PROTEIN"/>
    <property type="match status" value="1"/>
</dbReference>
<evidence type="ECO:0008006" key="4">
    <source>
        <dbReference type="Google" id="ProtNLM"/>
    </source>
</evidence>
<comment type="caution">
    <text evidence="2">The sequence shown here is derived from an EMBL/GenBank/DDBJ whole genome shotgun (WGS) entry which is preliminary data.</text>
</comment>
<evidence type="ECO:0000313" key="2">
    <source>
        <dbReference type="EMBL" id="RYO94443.1"/>
    </source>
</evidence>
<feature type="region of interest" description="Disordered" evidence="1">
    <location>
        <begin position="1"/>
        <end position="20"/>
    </location>
</feature>
<feature type="compositionally biased region" description="Basic and acidic residues" evidence="1">
    <location>
        <begin position="1"/>
        <end position="18"/>
    </location>
</feature>
<evidence type="ECO:0000256" key="1">
    <source>
        <dbReference type="SAM" id="MobiDB-lite"/>
    </source>
</evidence>
<dbReference type="EMBL" id="QJNS01000010">
    <property type="protein sequence ID" value="RYO94443.1"/>
    <property type="molecule type" value="Genomic_DNA"/>
</dbReference>
<gene>
    <name evidence="2" type="ORF">DL762_000539</name>
</gene>
<protein>
    <recommendedName>
        <fullName evidence="4">Prolyl 4-hydroxylase alpha subunit Fe(2+) 2OG dioxygenase domain-containing protein</fullName>
    </recommendedName>
</protein>
<organism evidence="2 3">
    <name type="scientific">Monosporascus cannonballus</name>
    <dbReference type="NCBI Taxonomy" id="155416"/>
    <lineage>
        <taxon>Eukaryota</taxon>
        <taxon>Fungi</taxon>
        <taxon>Dikarya</taxon>
        <taxon>Ascomycota</taxon>
        <taxon>Pezizomycotina</taxon>
        <taxon>Sordariomycetes</taxon>
        <taxon>Xylariomycetidae</taxon>
        <taxon>Xylariales</taxon>
        <taxon>Xylariales incertae sedis</taxon>
        <taxon>Monosporascus</taxon>
    </lineage>
</organism>
<proteinExistence type="predicted"/>
<accession>A0ABY0HLZ3</accession>
<keyword evidence="3" id="KW-1185">Reference proteome</keyword>
<dbReference type="Proteomes" id="UP000294003">
    <property type="component" value="Unassembled WGS sequence"/>
</dbReference>
<reference evidence="2 3" key="1">
    <citation type="submission" date="2018-06" db="EMBL/GenBank/DDBJ databases">
        <title>Complete Genomes of Monosporascus.</title>
        <authorList>
            <person name="Robinson A.J."/>
            <person name="Natvig D.O."/>
        </authorList>
    </citation>
    <scope>NUCLEOTIDE SEQUENCE [LARGE SCALE GENOMIC DNA]</scope>
    <source>
        <strain evidence="2 3">CBS 609.92</strain>
    </source>
</reference>
<dbReference type="Gene3D" id="2.60.120.620">
    <property type="entry name" value="q2cbj1_9rhob like domain"/>
    <property type="match status" value="1"/>
</dbReference>
<feature type="region of interest" description="Disordered" evidence="1">
    <location>
        <begin position="616"/>
        <end position="638"/>
    </location>
</feature>
<evidence type="ECO:0000313" key="3">
    <source>
        <dbReference type="Proteomes" id="UP000294003"/>
    </source>
</evidence>